<comment type="caution">
    <text evidence="6">The sequence shown here is derived from an EMBL/GenBank/DDBJ whole genome shotgun (WGS) entry which is preliminary data.</text>
</comment>
<dbReference type="Gene3D" id="3.30.60.30">
    <property type="match status" value="4"/>
</dbReference>
<dbReference type="AlphaFoldDB" id="A0A1V9X2J0"/>
<organism evidence="6 7">
    <name type="scientific">Tropilaelaps mercedesae</name>
    <dbReference type="NCBI Taxonomy" id="418985"/>
    <lineage>
        <taxon>Eukaryota</taxon>
        <taxon>Metazoa</taxon>
        <taxon>Ecdysozoa</taxon>
        <taxon>Arthropoda</taxon>
        <taxon>Chelicerata</taxon>
        <taxon>Arachnida</taxon>
        <taxon>Acari</taxon>
        <taxon>Parasitiformes</taxon>
        <taxon>Mesostigmata</taxon>
        <taxon>Gamasina</taxon>
        <taxon>Dermanyssoidea</taxon>
        <taxon>Laelapidae</taxon>
        <taxon>Tropilaelaps</taxon>
    </lineage>
</organism>
<dbReference type="SMART" id="SM00280">
    <property type="entry name" value="KAZAL"/>
    <property type="match status" value="4"/>
</dbReference>
<evidence type="ECO:0000259" key="5">
    <source>
        <dbReference type="PROSITE" id="PS51465"/>
    </source>
</evidence>
<dbReference type="InterPro" id="IPR002350">
    <property type="entry name" value="Kazal_dom"/>
</dbReference>
<feature type="signal peptide" evidence="4">
    <location>
        <begin position="1"/>
        <end position="36"/>
    </location>
</feature>
<name>A0A1V9X2J0_9ACAR</name>
<reference evidence="6 7" key="1">
    <citation type="journal article" date="2017" name="Gigascience">
        <title>Draft genome of the honey bee ectoparasitic mite, Tropilaelaps mercedesae, is shaped by the parasitic life history.</title>
        <authorList>
            <person name="Dong X."/>
            <person name="Armstrong S.D."/>
            <person name="Xia D."/>
            <person name="Makepeace B.L."/>
            <person name="Darby A.C."/>
            <person name="Kadowaki T."/>
        </authorList>
    </citation>
    <scope>NUCLEOTIDE SEQUENCE [LARGE SCALE GENOMIC DNA]</scope>
    <source>
        <strain evidence="6">Wuxi-XJTLU</strain>
    </source>
</reference>
<dbReference type="SUPFAM" id="SSF100895">
    <property type="entry name" value="Kazal-type serine protease inhibitors"/>
    <property type="match status" value="4"/>
</dbReference>
<evidence type="ECO:0000256" key="1">
    <source>
        <dbReference type="ARBA" id="ARBA00022690"/>
    </source>
</evidence>
<protein>
    <submittedName>
        <fullName evidence="6">Agrin-like</fullName>
    </submittedName>
</protein>
<dbReference type="InterPro" id="IPR050653">
    <property type="entry name" value="Prot_Inhib_GrowthFact_Antg"/>
</dbReference>
<dbReference type="GO" id="GO:0030154">
    <property type="term" value="P:cell differentiation"/>
    <property type="evidence" value="ECO:0007669"/>
    <property type="project" value="TreeGrafter"/>
</dbReference>
<dbReference type="PANTHER" id="PTHR10913:SF45">
    <property type="entry name" value="FOLLISTATIN, ISOFORM A-RELATED"/>
    <property type="match status" value="1"/>
</dbReference>
<dbReference type="CDD" id="cd00104">
    <property type="entry name" value="KAZAL_FS"/>
    <property type="match status" value="3"/>
</dbReference>
<evidence type="ECO:0000256" key="3">
    <source>
        <dbReference type="ARBA" id="ARBA00023157"/>
    </source>
</evidence>
<dbReference type="EMBL" id="MNPL01028189">
    <property type="protein sequence ID" value="OQR67611.1"/>
    <property type="molecule type" value="Genomic_DNA"/>
</dbReference>
<keyword evidence="1" id="KW-0646">Protease inhibitor</keyword>
<dbReference type="InterPro" id="IPR036058">
    <property type="entry name" value="Kazal_dom_sf"/>
</dbReference>
<feature type="chain" id="PRO_5012167221" evidence="4">
    <location>
        <begin position="37"/>
        <end position="289"/>
    </location>
</feature>
<evidence type="ECO:0000313" key="7">
    <source>
        <dbReference type="Proteomes" id="UP000192247"/>
    </source>
</evidence>
<feature type="domain" description="Kazal-like" evidence="5">
    <location>
        <begin position="117"/>
        <end position="167"/>
    </location>
</feature>
<keyword evidence="3" id="KW-1015">Disulfide bond</keyword>
<keyword evidence="7" id="KW-1185">Reference proteome</keyword>
<evidence type="ECO:0000256" key="2">
    <source>
        <dbReference type="ARBA" id="ARBA00022900"/>
    </source>
</evidence>
<dbReference type="OrthoDB" id="6614329at2759"/>
<dbReference type="InParanoid" id="A0A1V9X2J0"/>
<keyword evidence="4" id="KW-0732">Signal</keyword>
<dbReference type="Proteomes" id="UP000192247">
    <property type="component" value="Unassembled WGS sequence"/>
</dbReference>
<dbReference type="PROSITE" id="PS51465">
    <property type="entry name" value="KAZAL_2"/>
    <property type="match status" value="3"/>
</dbReference>
<dbReference type="PANTHER" id="PTHR10913">
    <property type="entry name" value="FOLLISTATIN-RELATED"/>
    <property type="match status" value="1"/>
</dbReference>
<dbReference type="GO" id="GO:0005576">
    <property type="term" value="C:extracellular region"/>
    <property type="evidence" value="ECO:0007669"/>
    <property type="project" value="TreeGrafter"/>
</dbReference>
<dbReference type="STRING" id="418985.A0A1V9X2J0"/>
<keyword evidence="2" id="KW-0722">Serine protease inhibitor</keyword>
<evidence type="ECO:0000313" key="6">
    <source>
        <dbReference type="EMBL" id="OQR67611.1"/>
    </source>
</evidence>
<feature type="domain" description="Kazal-like" evidence="5">
    <location>
        <begin position="79"/>
        <end position="116"/>
    </location>
</feature>
<sequence>MQSSPARFSHSTRFRCDSIAITLAVAYLLTLSCTLAEIQDPDVTTDLGNADDPERRSTHVCGKCGKMNDADEQSVEELYPKPVCGTDGEVYSSLCGLRRASCEQNRTIERQEWDNCADKQSLCPDKCLDLYDPVCGQDNVVYLNYCVMQRKNCGKPMKTIDLVSCLAKARQARKLSGCPDECLPIYEPVCDLQGDVHYNECFLRKAVCENSADGLSEPDVKVLPLNTCVDLASSRCPEKCLEIMDPVCGSDGKRYLNHCKFAQENCRKGTKKMPWVYCLGEMDIDQPPQ</sequence>
<proteinExistence type="predicted"/>
<dbReference type="Pfam" id="PF07648">
    <property type="entry name" value="Kazal_2"/>
    <property type="match status" value="4"/>
</dbReference>
<dbReference type="PROSITE" id="PS51257">
    <property type="entry name" value="PROKAR_LIPOPROTEIN"/>
    <property type="match status" value="1"/>
</dbReference>
<gene>
    <name evidence="6" type="ORF">BIW11_13415</name>
</gene>
<evidence type="ECO:0000256" key="4">
    <source>
        <dbReference type="SAM" id="SignalP"/>
    </source>
</evidence>
<feature type="domain" description="Kazal-like" evidence="5">
    <location>
        <begin position="230"/>
        <end position="280"/>
    </location>
</feature>
<accession>A0A1V9X2J0</accession>